<accession>A0A8I2B435</accession>
<evidence type="ECO:0000256" key="2">
    <source>
        <dbReference type="PROSITE-ProRule" id="PRU00335"/>
    </source>
</evidence>
<dbReference type="EMBL" id="JAFNAA010000002">
    <property type="protein sequence ID" value="MBO1107113.1"/>
    <property type="molecule type" value="Genomic_DNA"/>
</dbReference>
<comment type="caution">
    <text evidence="3">The sequence shown here is derived from an EMBL/GenBank/DDBJ whole genome shotgun (WGS) entry which is preliminary data.</text>
</comment>
<dbReference type="PROSITE" id="PS01081">
    <property type="entry name" value="HTH_TETR_1"/>
    <property type="match status" value="1"/>
</dbReference>
<dbReference type="PANTHER" id="PTHR30055">
    <property type="entry name" value="HTH-TYPE TRANSCRIPTIONAL REGULATOR RUTR"/>
    <property type="match status" value="1"/>
</dbReference>
<dbReference type="PROSITE" id="PS50977">
    <property type="entry name" value="HTH_TETR_2"/>
    <property type="match status" value="1"/>
</dbReference>
<evidence type="ECO:0000256" key="1">
    <source>
        <dbReference type="ARBA" id="ARBA00023125"/>
    </source>
</evidence>
<proteinExistence type="predicted"/>
<dbReference type="SUPFAM" id="SSF48498">
    <property type="entry name" value="Tetracyclin repressor-like, C-terminal domain"/>
    <property type="match status" value="1"/>
</dbReference>
<name>A0A8I2B435_PLESH</name>
<dbReference type="Pfam" id="PF17939">
    <property type="entry name" value="TetR_C_30"/>
    <property type="match status" value="1"/>
</dbReference>
<gene>
    <name evidence="3" type="ORF">J2R62_02555</name>
</gene>
<evidence type="ECO:0000313" key="3">
    <source>
        <dbReference type="EMBL" id="MBO1107113.1"/>
    </source>
</evidence>
<dbReference type="GO" id="GO:0000976">
    <property type="term" value="F:transcription cis-regulatory region binding"/>
    <property type="evidence" value="ECO:0007669"/>
    <property type="project" value="TreeGrafter"/>
</dbReference>
<keyword evidence="1 2" id="KW-0238">DNA-binding</keyword>
<dbReference type="PANTHER" id="PTHR30055:SF235">
    <property type="entry name" value="TRANSCRIPTIONAL REGULATORY PROTEIN"/>
    <property type="match status" value="1"/>
</dbReference>
<dbReference type="InterPro" id="IPR036271">
    <property type="entry name" value="Tet_transcr_reg_TetR-rel_C_sf"/>
</dbReference>
<dbReference type="Proteomes" id="UP000664658">
    <property type="component" value="Unassembled WGS sequence"/>
</dbReference>
<feature type="DNA-binding region" description="H-T-H motif" evidence="2">
    <location>
        <begin position="30"/>
        <end position="49"/>
    </location>
</feature>
<dbReference type="InterPro" id="IPR050109">
    <property type="entry name" value="HTH-type_TetR-like_transc_reg"/>
</dbReference>
<dbReference type="Gene3D" id="1.10.357.10">
    <property type="entry name" value="Tetracycline Repressor, domain 2"/>
    <property type="match status" value="1"/>
</dbReference>
<protein>
    <submittedName>
        <fullName evidence="3">TetR family transcriptional regulator</fullName>
    </submittedName>
</protein>
<organism evidence="3 4">
    <name type="scientific">Plesiomonas shigelloides</name>
    <name type="common">Aeromonas shigelloides</name>
    <dbReference type="NCBI Taxonomy" id="703"/>
    <lineage>
        <taxon>Bacteria</taxon>
        <taxon>Pseudomonadati</taxon>
        <taxon>Pseudomonadota</taxon>
        <taxon>Gammaproteobacteria</taxon>
        <taxon>Enterobacterales</taxon>
        <taxon>Enterobacteriaceae</taxon>
        <taxon>Plesiomonas</taxon>
    </lineage>
</organism>
<dbReference type="InterPro" id="IPR009057">
    <property type="entry name" value="Homeodomain-like_sf"/>
</dbReference>
<evidence type="ECO:0000313" key="4">
    <source>
        <dbReference type="Proteomes" id="UP000664658"/>
    </source>
</evidence>
<dbReference type="AlphaFoldDB" id="A0A8I2B435"/>
<dbReference type="GO" id="GO:0003700">
    <property type="term" value="F:DNA-binding transcription factor activity"/>
    <property type="evidence" value="ECO:0007669"/>
    <property type="project" value="TreeGrafter"/>
</dbReference>
<dbReference type="Pfam" id="PF00440">
    <property type="entry name" value="TetR_N"/>
    <property type="match status" value="1"/>
</dbReference>
<reference evidence="3" key="1">
    <citation type="submission" date="2021-03" db="EMBL/GenBank/DDBJ databases">
        <title>Plesiomonas shigelloides zfcc0051, isolated from zebrafish feces.</title>
        <authorList>
            <person name="Vanderhoek Z."/>
            <person name="Gaulke C."/>
        </authorList>
    </citation>
    <scope>NUCLEOTIDE SEQUENCE</scope>
    <source>
        <strain evidence="3">Zfcc0051</strain>
    </source>
</reference>
<dbReference type="SUPFAM" id="SSF46689">
    <property type="entry name" value="Homeodomain-like"/>
    <property type="match status" value="1"/>
</dbReference>
<dbReference type="PRINTS" id="PR00455">
    <property type="entry name" value="HTHTETR"/>
</dbReference>
<sequence>MTMTVRPDTKARILDAAERLFAEQGFNDTSLRTITAEAEVNLASVNYHFGSKKELIRAVLARYLEVFMPALELELDAVLRSDQTPSLQQVFQAFKAPLLQLTALRPEGTTLFMQLLGRGYTDVQGHLRWFITTRYGDVLALFTRAVQRANPTLNTAELFWRLHFTLGTAVFAMASNVALREIALADFGQHIQISDLIDRIIPYLAGGVAAPIHSAELLLQPVSAAANGG</sequence>
<dbReference type="RefSeq" id="WP_047709294.1">
    <property type="nucleotide sequence ID" value="NZ_CP062196.1"/>
</dbReference>
<dbReference type="InterPro" id="IPR023772">
    <property type="entry name" value="DNA-bd_HTH_TetR-type_CS"/>
</dbReference>
<dbReference type="InterPro" id="IPR001647">
    <property type="entry name" value="HTH_TetR"/>
</dbReference>
<dbReference type="InterPro" id="IPR041586">
    <property type="entry name" value="PsrA_TetR_C"/>
</dbReference>